<sequence>MIDKNQETPIVKVVNLSHRYSLQWAIKDISFEVGKNGIYGLLGANGAGKSTTMNIMCGVLNQTSGDIFIRGINLAEDPIVAKKHIGFLPQQPPLLHELTVEEYLIHTANLRLMPANEIGEAVNDVLEKCGISHFRKRLLKNLSGGYQQRVGIAQAIIHQPDFVVFDEPTNGLDPNQILEVRHLIREIAKERTVVLCTHILQEVQALCDHIWMIHDGRLIFSGTLHEFDSQVAPQSILMSITSPPAIEELLALPHVIDIEALSTVRFRIKSDNTRELTPILVSKSVSEQWNLIEITTEKSSLENVFAELTKKKKKA</sequence>
<proteinExistence type="inferred from homology"/>
<evidence type="ECO:0000256" key="1">
    <source>
        <dbReference type="ARBA" id="ARBA00005417"/>
    </source>
</evidence>
<dbReference type="CDD" id="cd03230">
    <property type="entry name" value="ABC_DR_subfamily_A"/>
    <property type="match status" value="1"/>
</dbReference>
<protein>
    <submittedName>
        <fullName evidence="6">ABC transporter ATP-binding protein</fullName>
    </submittedName>
</protein>
<comment type="similarity">
    <text evidence="1">Belongs to the ABC transporter superfamily.</text>
</comment>
<keyword evidence="4 6" id="KW-0067">ATP-binding</keyword>
<dbReference type="SUPFAM" id="SSF52540">
    <property type="entry name" value="P-loop containing nucleoside triphosphate hydrolases"/>
    <property type="match status" value="1"/>
</dbReference>
<dbReference type="GO" id="GO:0005524">
    <property type="term" value="F:ATP binding"/>
    <property type="evidence" value="ECO:0007669"/>
    <property type="project" value="UniProtKB-KW"/>
</dbReference>
<accession>A0ABW5NJG4</accession>
<evidence type="ECO:0000256" key="3">
    <source>
        <dbReference type="ARBA" id="ARBA00022741"/>
    </source>
</evidence>
<comment type="caution">
    <text evidence="6">The sequence shown here is derived from an EMBL/GenBank/DDBJ whole genome shotgun (WGS) entry which is preliminary data.</text>
</comment>
<keyword evidence="7" id="KW-1185">Reference proteome</keyword>
<name>A0ABW5NJG4_9SPHI</name>
<dbReference type="InterPro" id="IPR003439">
    <property type="entry name" value="ABC_transporter-like_ATP-bd"/>
</dbReference>
<keyword evidence="3" id="KW-0547">Nucleotide-binding</keyword>
<dbReference type="PANTHER" id="PTHR43335">
    <property type="entry name" value="ABC TRANSPORTER, ATP-BINDING PROTEIN"/>
    <property type="match status" value="1"/>
</dbReference>
<dbReference type="SMART" id="SM00382">
    <property type="entry name" value="AAA"/>
    <property type="match status" value="1"/>
</dbReference>
<dbReference type="PROSITE" id="PS50893">
    <property type="entry name" value="ABC_TRANSPORTER_2"/>
    <property type="match status" value="1"/>
</dbReference>
<organism evidence="6 7">
    <name type="scientific">Sphingobacterium corticis</name>
    <dbReference type="NCBI Taxonomy" id="1812823"/>
    <lineage>
        <taxon>Bacteria</taxon>
        <taxon>Pseudomonadati</taxon>
        <taxon>Bacteroidota</taxon>
        <taxon>Sphingobacteriia</taxon>
        <taxon>Sphingobacteriales</taxon>
        <taxon>Sphingobacteriaceae</taxon>
        <taxon>Sphingobacterium</taxon>
    </lineage>
</organism>
<gene>
    <name evidence="6" type="ORF">ACFSQ3_09790</name>
</gene>
<evidence type="ECO:0000256" key="4">
    <source>
        <dbReference type="ARBA" id="ARBA00022840"/>
    </source>
</evidence>
<dbReference type="Gene3D" id="3.40.50.300">
    <property type="entry name" value="P-loop containing nucleotide triphosphate hydrolases"/>
    <property type="match status" value="1"/>
</dbReference>
<evidence type="ECO:0000259" key="5">
    <source>
        <dbReference type="PROSITE" id="PS50893"/>
    </source>
</evidence>
<dbReference type="Proteomes" id="UP001597393">
    <property type="component" value="Unassembled WGS sequence"/>
</dbReference>
<dbReference type="Pfam" id="PF00005">
    <property type="entry name" value="ABC_tran"/>
    <property type="match status" value="1"/>
</dbReference>
<evidence type="ECO:0000313" key="7">
    <source>
        <dbReference type="Proteomes" id="UP001597393"/>
    </source>
</evidence>
<evidence type="ECO:0000313" key="6">
    <source>
        <dbReference type="EMBL" id="MFD2599244.1"/>
    </source>
</evidence>
<dbReference type="InterPro" id="IPR003593">
    <property type="entry name" value="AAA+_ATPase"/>
</dbReference>
<reference evidence="7" key="1">
    <citation type="journal article" date="2019" name="Int. J. Syst. Evol. Microbiol.">
        <title>The Global Catalogue of Microorganisms (GCM) 10K type strain sequencing project: providing services to taxonomists for standard genome sequencing and annotation.</title>
        <authorList>
            <consortium name="The Broad Institute Genomics Platform"/>
            <consortium name="The Broad Institute Genome Sequencing Center for Infectious Disease"/>
            <person name="Wu L."/>
            <person name="Ma J."/>
        </authorList>
    </citation>
    <scope>NUCLEOTIDE SEQUENCE [LARGE SCALE GENOMIC DNA]</scope>
    <source>
        <strain evidence="7">KCTC 42248</strain>
    </source>
</reference>
<dbReference type="EMBL" id="JBHUMA010000006">
    <property type="protein sequence ID" value="MFD2599244.1"/>
    <property type="molecule type" value="Genomic_DNA"/>
</dbReference>
<feature type="domain" description="ABC transporter" evidence="5">
    <location>
        <begin position="11"/>
        <end position="240"/>
    </location>
</feature>
<dbReference type="RefSeq" id="WP_380869370.1">
    <property type="nucleotide sequence ID" value="NZ_JBHUMA010000006.1"/>
</dbReference>
<dbReference type="InterPro" id="IPR027417">
    <property type="entry name" value="P-loop_NTPase"/>
</dbReference>
<keyword evidence="2" id="KW-0813">Transport</keyword>
<evidence type="ECO:0000256" key="2">
    <source>
        <dbReference type="ARBA" id="ARBA00022448"/>
    </source>
</evidence>
<dbReference type="PANTHER" id="PTHR43335:SF4">
    <property type="entry name" value="ABC TRANSPORTER, ATP-BINDING PROTEIN"/>
    <property type="match status" value="1"/>
</dbReference>